<feature type="region of interest" description="Disordered" evidence="1">
    <location>
        <begin position="140"/>
        <end position="178"/>
    </location>
</feature>
<feature type="compositionally biased region" description="Polar residues" evidence="1">
    <location>
        <begin position="74"/>
        <end position="101"/>
    </location>
</feature>
<feature type="region of interest" description="Disordered" evidence="1">
    <location>
        <begin position="227"/>
        <end position="262"/>
    </location>
</feature>
<evidence type="ECO:0000256" key="1">
    <source>
        <dbReference type="SAM" id="MobiDB-lite"/>
    </source>
</evidence>
<feature type="region of interest" description="Disordered" evidence="1">
    <location>
        <begin position="1"/>
        <end position="30"/>
    </location>
</feature>
<dbReference type="RefSeq" id="XP_025360754.1">
    <property type="nucleotide sequence ID" value="XM_025508382.1"/>
</dbReference>
<organism evidence="2 3">
    <name type="scientific">Jaminaea rosea</name>
    <dbReference type="NCBI Taxonomy" id="1569628"/>
    <lineage>
        <taxon>Eukaryota</taxon>
        <taxon>Fungi</taxon>
        <taxon>Dikarya</taxon>
        <taxon>Basidiomycota</taxon>
        <taxon>Ustilaginomycotina</taxon>
        <taxon>Exobasidiomycetes</taxon>
        <taxon>Microstromatales</taxon>
        <taxon>Microstromatales incertae sedis</taxon>
        <taxon>Jaminaea</taxon>
    </lineage>
</organism>
<feature type="compositionally biased region" description="Gly residues" evidence="1">
    <location>
        <begin position="140"/>
        <end position="156"/>
    </location>
</feature>
<evidence type="ECO:0000313" key="3">
    <source>
        <dbReference type="Proteomes" id="UP000245884"/>
    </source>
</evidence>
<reference evidence="2 3" key="1">
    <citation type="journal article" date="2018" name="Mol. Biol. Evol.">
        <title>Broad Genomic Sampling Reveals a Smut Pathogenic Ancestry of the Fungal Clade Ustilaginomycotina.</title>
        <authorList>
            <person name="Kijpornyongpan T."/>
            <person name="Mondo S.J."/>
            <person name="Barry K."/>
            <person name="Sandor L."/>
            <person name="Lee J."/>
            <person name="Lipzen A."/>
            <person name="Pangilinan J."/>
            <person name="LaButti K."/>
            <person name="Hainaut M."/>
            <person name="Henrissat B."/>
            <person name="Grigoriev I.V."/>
            <person name="Spatafora J.W."/>
            <person name="Aime M.C."/>
        </authorList>
    </citation>
    <scope>NUCLEOTIDE SEQUENCE [LARGE SCALE GENOMIC DNA]</scope>
    <source>
        <strain evidence="2 3">MCA 5214</strain>
    </source>
</reference>
<dbReference type="Proteomes" id="UP000245884">
    <property type="component" value="Unassembled WGS sequence"/>
</dbReference>
<dbReference type="EMBL" id="KZ819672">
    <property type="protein sequence ID" value="PWN26142.1"/>
    <property type="molecule type" value="Genomic_DNA"/>
</dbReference>
<dbReference type="GeneID" id="37030205"/>
<feature type="compositionally biased region" description="Low complexity" evidence="1">
    <location>
        <begin position="247"/>
        <end position="262"/>
    </location>
</feature>
<name>A0A316ULH3_9BASI</name>
<evidence type="ECO:0000313" key="2">
    <source>
        <dbReference type="EMBL" id="PWN26142.1"/>
    </source>
</evidence>
<keyword evidence="3" id="KW-1185">Reference proteome</keyword>
<accession>A0A316ULH3</accession>
<protein>
    <submittedName>
        <fullName evidence="2">Uncharacterized protein</fullName>
    </submittedName>
</protein>
<sequence length="262" mass="28400">MSPPTHIAAPLSLPNQEILQPPPPSHHLSASDDLITRFHLHDSYRILLHPFRKDLHHQPRDTTVPTTKAEAGPSTPTRPTSGEATGGPSDTRQQHQQSYTLPKTFAHYLPPSLPGKVRPPKPPRKNQILARRAAAQALEGGGQQLGGGGEQQGGGPDSSASGSSAERKLARQHAEWEKASSTLRRVVYKAEYSGPSEMRTWGEGEEGMRGFLGLEAGDVDEIDRSLLEADAPTGSTPPRKKKRKGQHGNQQQQQQLKAGQTS</sequence>
<feature type="region of interest" description="Disordered" evidence="1">
    <location>
        <begin position="56"/>
        <end position="125"/>
    </location>
</feature>
<proteinExistence type="predicted"/>
<gene>
    <name evidence="2" type="ORF">BDZ90DRAFT_261473</name>
</gene>
<feature type="compositionally biased region" description="Basic and acidic residues" evidence="1">
    <location>
        <begin position="165"/>
        <end position="178"/>
    </location>
</feature>
<dbReference type="AlphaFoldDB" id="A0A316ULH3"/>
<dbReference type="OrthoDB" id="2160599at2759"/>